<gene>
    <name evidence="1" type="ORF">OG579_02220</name>
</gene>
<name>A0AAU4K3K8_9NOCA</name>
<dbReference type="KEGG" id="whr:OG579_02220"/>
<evidence type="ECO:0000313" key="2">
    <source>
        <dbReference type="Proteomes" id="UP001432128"/>
    </source>
</evidence>
<proteinExistence type="predicted"/>
<accession>A0AAU4K3K8</accession>
<protein>
    <submittedName>
        <fullName evidence="1">MSMEG_0570 family nitrogen starvation response protein</fullName>
    </submittedName>
</protein>
<organism evidence="1 2">
    <name type="scientific">Williamsia herbipolensis</name>
    <dbReference type="NCBI Taxonomy" id="1603258"/>
    <lineage>
        <taxon>Bacteria</taxon>
        <taxon>Bacillati</taxon>
        <taxon>Actinomycetota</taxon>
        <taxon>Actinomycetes</taxon>
        <taxon>Mycobacteriales</taxon>
        <taxon>Nocardiaceae</taxon>
        <taxon>Williamsia</taxon>
    </lineage>
</organism>
<sequence>MPEMTFDVRWPDGSVDRCYSPSLVMHDHLTDGASYTVDDFVSRSVSALDTASERVRAKYGFACTSAMATSEQIVSRSARFAGDAVVTVAHMHPPLDTPDTAGRRSQGVS</sequence>
<dbReference type="Proteomes" id="UP001432128">
    <property type="component" value="Chromosome"/>
</dbReference>
<dbReference type="AlphaFoldDB" id="A0AAU4K3K8"/>
<dbReference type="EMBL" id="CP108021">
    <property type="protein sequence ID" value="WUM20673.1"/>
    <property type="molecule type" value="Genomic_DNA"/>
</dbReference>
<dbReference type="NCBIfam" id="TIGR04042">
    <property type="entry name" value="MSMEG_0570_fam"/>
    <property type="match status" value="1"/>
</dbReference>
<reference evidence="1 2" key="1">
    <citation type="submission" date="2022-10" db="EMBL/GenBank/DDBJ databases">
        <title>The complete genomes of actinobacterial strains from the NBC collection.</title>
        <authorList>
            <person name="Joergensen T.S."/>
            <person name="Alvarez Arevalo M."/>
            <person name="Sterndorff E.B."/>
            <person name="Faurdal D."/>
            <person name="Vuksanovic O."/>
            <person name="Mourched A.-S."/>
            <person name="Charusanti P."/>
            <person name="Shaw S."/>
            <person name="Blin K."/>
            <person name="Weber T."/>
        </authorList>
    </citation>
    <scope>NUCLEOTIDE SEQUENCE [LARGE SCALE GENOMIC DNA]</scope>
    <source>
        <strain evidence="1 2">NBC_00319</strain>
    </source>
</reference>
<keyword evidence="2" id="KW-1185">Reference proteome</keyword>
<dbReference type="RefSeq" id="WP_328857913.1">
    <property type="nucleotide sequence ID" value="NZ_CP108021.1"/>
</dbReference>
<evidence type="ECO:0000313" key="1">
    <source>
        <dbReference type="EMBL" id="WUM20673.1"/>
    </source>
</evidence>
<dbReference type="InterPro" id="IPR023846">
    <property type="entry name" value="CHP04042_MSMEG0570"/>
</dbReference>